<dbReference type="EMBL" id="JADBEF010000001">
    <property type="protein sequence ID" value="MBE1561548.1"/>
    <property type="molecule type" value="Genomic_DNA"/>
</dbReference>
<organism evidence="2 3">
    <name type="scientific">Nonomuraea africana</name>
    <dbReference type="NCBI Taxonomy" id="46171"/>
    <lineage>
        <taxon>Bacteria</taxon>
        <taxon>Bacillati</taxon>
        <taxon>Actinomycetota</taxon>
        <taxon>Actinomycetes</taxon>
        <taxon>Streptosporangiales</taxon>
        <taxon>Streptosporangiaceae</taxon>
        <taxon>Nonomuraea</taxon>
    </lineage>
</organism>
<reference evidence="2 3" key="1">
    <citation type="submission" date="2020-10" db="EMBL/GenBank/DDBJ databases">
        <title>Sequencing the genomes of 1000 actinobacteria strains.</title>
        <authorList>
            <person name="Klenk H.-P."/>
        </authorList>
    </citation>
    <scope>NUCLEOTIDE SEQUENCE [LARGE SCALE GENOMIC DNA]</scope>
    <source>
        <strain evidence="2 3">DSM 43748</strain>
    </source>
</reference>
<gene>
    <name evidence="2" type="ORF">H4W81_004327</name>
</gene>
<evidence type="ECO:0000313" key="2">
    <source>
        <dbReference type="EMBL" id="MBE1561548.1"/>
    </source>
</evidence>
<dbReference type="Proteomes" id="UP000661607">
    <property type="component" value="Unassembled WGS sequence"/>
</dbReference>
<evidence type="ECO:0000256" key="1">
    <source>
        <dbReference type="SAM" id="Phobius"/>
    </source>
</evidence>
<feature type="transmembrane region" description="Helical" evidence="1">
    <location>
        <begin position="72"/>
        <end position="91"/>
    </location>
</feature>
<feature type="transmembrane region" description="Helical" evidence="1">
    <location>
        <begin position="48"/>
        <end position="66"/>
    </location>
</feature>
<evidence type="ECO:0000313" key="3">
    <source>
        <dbReference type="Proteomes" id="UP000661607"/>
    </source>
</evidence>
<dbReference type="RefSeq" id="WP_192776436.1">
    <property type="nucleotide sequence ID" value="NZ_BAAASY010000012.1"/>
</dbReference>
<sequence>MKGTHVNGRRVVVTRRPVAVHRTDGPLGLGDADGVAETRRLMGRQARIALSTVAVVVALLVGLPLATAQDDWLWVTLALQPVWVVLAVLQLRRAERAEREP</sequence>
<keyword evidence="1" id="KW-0472">Membrane</keyword>
<keyword evidence="1" id="KW-1133">Transmembrane helix</keyword>
<keyword evidence="1" id="KW-0812">Transmembrane</keyword>
<name>A0ABR9KHQ6_9ACTN</name>
<keyword evidence="3" id="KW-1185">Reference proteome</keyword>
<accession>A0ABR9KHQ6</accession>
<proteinExistence type="predicted"/>
<protein>
    <submittedName>
        <fullName evidence="2">Uncharacterized protein</fullName>
    </submittedName>
</protein>
<comment type="caution">
    <text evidence="2">The sequence shown here is derived from an EMBL/GenBank/DDBJ whole genome shotgun (WGS) entry which is preliminary data.</text>
</comment>